<evidence type="ECO:0000313" key="1">
    <source>
        <dbReference type="EMBL" id="KAJ8064129.1"/>
    </source>
</evidence>
<proteinExistence type="predicted"/>
<evidence type="ECO:0000313" key="2">
    <source>
        <dbReference type="Proteomes" id="UP001152300"/>
    </source>
</evidence>
<gene>
    <name evidence="1" type="ORF">OCU04_007965</name>
</gene>
<dbReference type="OrthoDB" id="19606at2759"/>
<dbReference type="EMBL" id="JAPEIS010000008">
    <property type="protein sequence ID" value="KAJ8064129.1"/>
    <property type="molecule type" value="Genomic_DNA"/>
</dbReference>
<organism evidence="1 2">
    <name type="scientific">Sclerotinia nivalis</name>
    <dbReference type="NCBI Taxonomy" id="352851"/>
    <lineage>
        <taxon>Eukaryota</taxon>
        <taxon>Fungi</taxon>
        <taxon>Dikarya</taxon>
        <taxon>Ascomycota</taxon>
        <taxon>Pezizomycotina</taxon>
        <taxon>Leotiomycetes</taxon>
        <taxon>Helotiales</taxon>
        <taxon>Sclerotiniaceae</taxon>
        <taxon>Sclerotinia</taxon>
    </lineage>
</organism>
<keyword evidence="2" id="KW-1185">Reference proteome</keyword>
<sequence length="227" mass="26527">MSSLVDLNTTSQAKVWSSLWFKYESENWPLTFPVKCELALHQRRSFFDDLGLHSTPNNPIFLEDRYKDCSIFCVRCLQGEDMYTILRASALRCSTKKEKDDWLSIVIHLCALCEKWRFPLIFNEAMCHFALLQDSPLMVPEHIRIIYQVTMPGSSLRRLAVDIVMSEDESGTGELRRRAYLEYAGLFKDQAEFQDALWKKFQLPLSSLFFGSNFVDARLLKEYHMKV</sequence>
<comment type="caution">
    <text evidence="1">The sequence shown here is derived from an EMBL/GenBank/DDBJ whole genome shotgun (WGS) entry which is preliminary data.</text>
</comment>
<accession>A0A9X0DIF9</accession>
<dbReference type="Proteomes" id="UP001152300">
    <property type="component" value="Unassembled WGS sequence"/>
</dbReference>
<name>A0A9X0DIF9_9HELO</name>
<reference evidence="1" key="1">
    <citation type="submission" date="2022-11" db="EMBL/GenBank/DDBJ databases">
        <title>Genome Resource of Sclerotinia nivalis Strain SnTB1, a Plant Pathogen Isolated from American Ginseng.</title>
        <authorList>
            <person name="Fan S."/>
        </authorList>
    </citation>
    <scope>NUCLEOTIDE SEQUENCE</scope>
    <source>
        <strain evidence="1">SnTB1</strain>
    </source>
</reference>
<protein>
    <submittedName>
        <fullName evidence="1">Uncharacterized protein</fullName>
    </submittedName>
</protein>
<dbReference type="AlphaFoldDB" id="A0A9X0DIF9"/>